<dbReference type="PATRIC" id="fig|1127696.3.peg.1539"/>
<gene>
    <name evidence="8" type="primary">tilS</name>
    <name evidence="10" type="ORF">HMPREF9134_01699</name>
</gene>
<evidence type="ECO:0000256" key="4">
    <source>
        <dbReference type="ARBA" id="ARBA00022694"/>
    </source>
</evidence>
<feature type="binding site" evidence="8">
    <location>
        <begin position="31"/>
        <end position="36"/>
    </location>
    <ligand>
        <name>ATP</name>
        <dbReference type="ChEBI" id="CHEBI:30616"/>
    </ligand>
</feature>
<dbReference type="NCBIfam" id="TIGR02432">
    <property type="entry name" value="lysidine_TilS_N"/>
    <property type="match status" value="1"/>
</dbReference>
<evidence type="ECO:0000313" key="11">
    <source>
        <dbReference type="Proteomes" id="UP000010408"/>
    </source>
</evidence>
<dbReference type="EC" id="6.3.4.19" evidence="8"/>
<dbReference type="HAMAP" id="MF_01161">
    <property type="entry name" value="tRNA_Ile_lys_synt"/>
    <property type="match status" value="1"/>
</dbReference>
<dbReference type="NCBIfam" id="TIGR02433">
    <property type="entry name" value="lysidine_TilS_C"/>
    <property type="match status" value="1"/>
</dbReference>
<dbReference type="AlphaFoldDB" id="L1NAS9"/>
<dbReference type="PANTHER" id="PTHR43033:SF1">
    <property type="entry name" value="TRNA(ILE)-LYSIDINE SYNTHASE-RELATED"/>
    <property type="match status" value="1"/>
</dbReference>
<comment type="subcellular location">
    <subcellularLocation>
        <location evidence="1 8">Cytoplasm</location>
    </subcellularLocation>
</comment>
<keyword evidence="3 8" id="KW-0436">Ligase</keyword>
<evidence type="ECO:0000256" key="3">
    <source>
        <dbReference type="ARBA" id="ARBA00022598"/>
    </source>
</evidence>
<dbReference type="PANTHER" id="PTHR43033">
    <property type="entry name" value="TRNA(ILE)-LYSIDINE SYNTHASE-RELATED"/>
    <property type="match status" value="1"/>
</dbReference>
<comment type="function">
    <text evidence="8">Ligates lysine onto the cytidine present at position 34 of the AUA codon-specific tRNA(Ile) that contains the anticodon CAU, in an ATP-dependent manner. Cytidine is converted to lysidine, thus changing the amino acid specificity of the tRNA from methionine to isoleucine.</text>
</comment>
<keyword evidence="6 8" id="KW-0067">ATP-binding</keyword>
<name>L1NAS9_9PORP</name>
<feature type="domain" description="Lysidine-tRNA(Ile) synthetase C-terminal" evidence="9">
    <location>
        <begin position="434"/>
        <end position="506"/>
    </location>
</feature>
<comment type="catalytic activity">
    <reaction evidence="7 8">
        <text>cytidine(34) in tRNA(Ile2) + L-lysine + ATP = lysidine(34) in tRNA(Ile2) + AMP + diphosphate + H(+)</text>
        <dbReference type="Rhea" id="RHEA:43744"/>
        <dbReference type="Rhea" id="RHEA-COMP:10625"/>
        <dbReference type="Rhea" id="RHEA-COMP:10670"/>
        <dbReference type="ChEBI" id="CHEBI:15378"/>
        <dbReference type="ChEBI" id="CHEBI:30616"/>
        <dbReference type="ChEBI" id="CHEBI:32551"/>
        <dbReference type="ChEBI" id="CHEBI:33019"/>
        <dbReference type="ChEBI" id="CHEBI:82748"/>
        <dbReference type="ChEBI" id="CHEBI:83665"/>
        <dbReference type="ChEBI" id="CHEBI:456215"/>
        <dbReference type="EC" id="6.3.4.19"/>
    </reaction>
</comment>
<dbReference type="InterPro" id="IPR011063">
    <property type="entry name" value="TilS/TtcA_N"/>
</dbReference>
<dbReference type="STRING" id="1127696.HMPREF9134_01699"/>
<evidence type="ECO:0000256" key="5">
    <source>
        <dbReference type="ARBA" id="ARBA00022741"/>
    </source>
</evidence>
<evidence type="ECO:0000256" key="6">
    <source>
        <dbReference type="ARBA" id="ARBA00022840"/>
    </source>
</evidence>
<sequence length="516" mass="58144">MSHRLVARVAETIRFHQLLPSGQEQIYLAISGGADSVALLMAFLALGYAEQVTLLHCNFSLRAEESDGDEAFVRSLATTHHLPLYVQRFDTRAYAQSHGGMSLEMAARELRYGWFASLRQEAKSPTLIAVAHNADDQIETLLLNLSMGTGLRGLSGMPYLKREEGIIRPLMDCPRVLVLDYLQSLGQAFREDSTNEDVRYRRNFIRHRLLPTLEELNPSFRSVALRTIDNLRGVEALFLEHIERYRAELLGERGIEIAGILASPSPETLLFELLRPYGFSRDVVLEIASNLREGSAGVRFFAPQYMLIRASQYLELRPRGEEQESFVATLDISMDGRLVLPWGDMRSSRLASSSLPPSTSLLPLGDLSFTDEEASLSISPEHSFPSAEVSSELGVGETLLEWTVEPCPQPYESLLPLPSNEAVFDYEALATKQLHIRGRRAGDALYPYGMKGRKLLRRIFIDGKYTHQEREAALVVCREDEILWLVGRLADRRYCLTPRTKTLLRLRLVLPVSPLQ</sequence>
<evidence type="ECO:0000256" key="7">
    <source>
        <dbReference type="ARBA" id="ARBA00048539"/>
    </source>
</evidence>
<keyword evidence="2 8" id="KW-0963">Cytoplasm</keyword>
<organism evidence="10 11">
    <name type="scientific">Porphyromonas catoniae F0037</name>
    <dbReference type="NCBI Taxonomy" id="1127696"/>
    <lineage>
        <taxon>Bacteria</taxon>
        <taxon>Pseudomonadati</taxon>
        <taxon>Bacteroidota</taxon>
        <taxon>Bacteroidia</taxon>
        <taxon>Bacteroidales</taxon>
        <taxon>Porphyromonadaceae</taxon>
        <taxon>Porphyromonas</taxon>
    </lineage>
</organism>
<evidence type="ECO:0000256" key="1">
    <source>
        <dbReference type="ARBA" id="ARBA00004496"/>
    </source>
</evidence>
<dbReference type="Gene3D" id="3.40.50.620">
    <property type="entry name" value="HUPs"/>
    <property type="match status" value="1"/>
</dbReference>
<reference evidence="10 11" key="1">
    <citation type="submission" date="2012-05" db="EMBL/GenBank/DDBJ databases">
        <authorList>
            <person name="Weinstock G."/>
            <person name="Sodergren E."/>
            <person name="Lobos E.A."/>
            <person name="Fulton L."/>
            <person name="Fulton R."/>
            <person name="Courtney L."/>
            <person name="Fronick C."/>
            <person name="O'Laughlin M."/>
            <person name="Godfrey J."/>
            <person name="Wilson R.M."/>
            <person name="Miner T."/>
            <person name="Farmer C."/>
            <person name="Delehaunty K."/>
            <person name="Cordes M."/>
            <person name="Minx P."/>
            <person name="Tomlinson C."/>
            <person name="Chen J."/>
            <person name="Wollam A."/>
            <person name="Pepin K.H."/>
            <person name="Bhonagiri V."/>
            <person name="Zhang X."/>
            <person name="Suruliraj S."/>
            <person name="Warren W."/>
            <person name="Mitreva M."/>
            <person name="Mardis E.R."/>
            <person name="Wilson R.K."/>
        </authorList>
    </citation>
    <scope>NUCLEOTIDE SEQUENCE [LARGE SCALE GENOMIC DNA]</scope>
    <source>
        <strain evidence="10 11">F0037</strain>
    </source>
</reference>
<evidence type="ECO:0000256" key="2">
    <source>
        <dbReference type="ARBA" id="ARBA00022490"/>
    </source>
</evidence>
<dbReference type="GO" id="GO:0005524">
    <property type="term" value="F:ATP binding"/>
    <property type="evidence" value="ECO:0007669"/>
    <property type="project" value="UniProtKB-UniRule"/>
</dbReference>
<comment type="similarity">
    <text evidence="8">Belongs to the tRNA(Ile)-lysidine synthase family.</text>
</comment>
<dbReference type="Pfam" id="PF01171">
    <property type="entry name" value="ATP_bind_3"/>
    <property type="match status" value="1"/>
</dbReference>
<evidence type="ECO:0000313" key="10">
    <source>
        <dbReference type="EMBL" id="EKY00365.1"/>
    </source>
</evidence>
<keyword evidence="4 8" id="KW-0819">tRNA processing</keyword>
<dbReference type="Proteomes" id="UP000010408">
    <property type="component" value="Unassembled WGS sequence"/>
</dbReference>
<dbReference type="CDD" id="cd01992">
    <property type="entry name" value="TilS_N"/>
    <property type="match status" value="1"/>
</dbReference>
<dbReference type="GO" id="GO:0005737">
    <property type="term" value="C:cytoplasm"/>
    <property type="evidence" value="ECO:0007669"/>
    <property type="project" value="UniProtKB-SubCell"/>
</dbReference>
<dbReference type="InterPro" id="IPR014729">
    <property type="entry name" value="Rossmann-like_a/b/a_fold"/>
</dbReference>
<dbReference type="EMBL" id="AMEQ01000040">
    <property type="protein sequence ID" value="EKY00365.1"/>
    <property type="molecule type" value="Genomic_DNA"/>
</dbReference>
<evidence type="ECO:0000256" key="8">
    <source>
        <dbReference type="HAMAP-Rule" id="MF_01161"/>
    </source>
</evidence>
<dbReference type="SUPFAM" id="SSF56037">
    <property type="entry name" value="PheT/TilS domain"/>
    <property type="match status" value="1"/>
</dbReference>
<dbReference type="eggNOG" id="COG0037">
    <property type="taxonomic scope" value="Bacteria"/>
</dbReference>
<dbReference type="InterPro" id="IPR012094">
    <property type="entry name" value="tRNA_Ile_lys_synt"/>
</dbReference>
<dbReference type="InterPro" id="IPR012795">
    <property type="entry name" value="tRNA_Ile_lys_synt_N"/>
</dbReference>
<comment type="domain">
    <text evidence="8">The N-terminal region contains the highly conserved SGGXDS motif, predicted to be a P-loop motif involved in ATP binding.</text>
</comment>
<comment type="caution">
    <text evidence="10">The sequence shown here is derived from an EMBL/GenBank/DDBJ whole genome shotgun (WGS) entry which is preliminary data.</text>
</comment>
<dbReference type="SUPFAM" id="SSF52402">
    <property type="entry name" value="Adenine nucleotide alpha hydrolases-like"/>
    <property type="match status" value="1"/>
</dbReference>
<dbReference type="GO" id="GO:0032267">
    <property type="term" value="F:tRNA(Ile)-lysidine synthase activity"/>
    <property type="evidence" value="ECO:0007669"/>
    <property type="project" value="UniProtKB-EC"/>
</dbReference>
<dbReference type="SMART" id="SM00977">
    <property type="entry name" value="TilS_C"/>
    <property type="match status" value="1"/>
</dbReference>
<keyword evidence="5 8" id="KW-0547">Nucleotide-binding</keyword>
<dbReference type="InterPro" id="IPR012796">
    <property type="entry name" value="Lysidine-tRNA-synth_C"/>
</dbReference>
<accession>L1NAS9</accession>
<evidence type="ECO:0000259" key="9">
    <source>
        <dbReference type="SMART" id="SM00977"/>
    </source>
</evidence>
<dbReference type="Pfam" id="PF11734">
    <property type="entry name" value="TilS_C"/>
    <property type="match status" value="1"/>
</dbReference>
<dbReference type="GO" id="GO:0006400">
    <property type="term" value="P:tRNA modification"/>
    <property type="evidence" value="ECO:0007669"/>
    <property type="project" value="UniProtKB-UniRule"/>
</dbReference>
<dbReference type="HOGENOM" id="CLU_018869_0_1_10"/>
<dbReference type="RefSeq" id="WP_005467838.1">
    <property type="nucleotide sequence ID" value="NZ_KB291032.1"/>
</dbReference>
<protein>
    <recommendedName>
        <fullName evidence="8">tRNA(Ile)-lysidine synthase</fullName>
        <ecNumber evidence="8">6.3.4.19</ecNumber>
    </recommendedName>
    <alternativeName>
        <fullName evidence="8">tRNA(Ile)-2-lysyl-cytidine synthase</fullName>
    </alternativeName>
    <alternativeName>
        <fullName evidence="8">tRNA(Ile)-lysidine synthetase</fullName>
    </alternativeName>
</protein>
<proteinExistence type="inferred from homology"/>